<dbReference type="EMBL" id="GBRH01260572">
    <property type="protein sequence ID" value="JAD37323.1"/>
    <property type="molecule type" value="Transcribed_RNA"/>
</dbReference>
<name>A0A0A8ZI07_ARUDO</name>
<organism evidence="1">
    <name type="scientific">Arundo donax</name>
    <name type="common">Giant reed</name>
    <name type="synonym">Donax arundinaceus</name>
    <dbReference type="NCBI Taxonomy" id="35708"/>
    <lineage>
        <taxon>Eukaryota</taxon>
        <taxon>Viridiplantae</taxon>
        <taxon>Streptophyta</taxon>
        <taxon>Embryophyta</taxon>
        <taxon>Tracheophyta</taxon>
        <taxon>Spermatophyta</taxon>
        <taxon>Magnoliopsida</taxon>
        <taxon>Liliopsida</taxon>
        <taxon>Poales</taxon>
        <taxon>Poaceae</taxon>
        <taxon>PACMAD clade</taxon>
        <taxon>Arundinoideae</taxon>
        <taxon>Arundineae</taxon>
        <taxon>Arundo</taxon>
    </lineage>
</organism>
<protein>
    <submittedName>
        <fullName evidence="1">Uncharacterized protein</fullName>
    </submittedName>
</protein>
<accession>A0A0A8ZI07</accession>
<reference evidence="1" key="2">
    <citation type="journal article" date="2015" name="Data Brief">
        <title>Shoot transcriptome of the giant reed, Arundo donax.</title>
        <authorList>
            <person name="Barrero R.A."/>
            <person name="Guerrero F.D."/>
            <person name="Moolhuijzen P."/>
            <person name="Goolsby J.A."/>
            <person name="Tidwell J."/>
            <person name="Bellgard S.E."/>
            <person name="Bellgard M.I."/>
        </authorList>
    </citation>
    <scope>NUCLEOTIDE SEQUENCE</scope>
    <source>
        <tissue evidence="1">Shoot tissue taken approximately 20 cm above the soil surface</tissue>
    </source>
</reference>
<evidence type="ECO:0000313" key="1">
    <source>
        <dbReference type="EMBL" id="JAD37323.1"/>
    </source>
</evidence>
<reference evidence="1" key="1">
    <citation type="submission" date="2014-09" db="EMBL/GenBank/DDBJ databases">
        <authorList>
            <person name="Magalhaes I.L.F."/>
            <person name="Oliveira U."/>
            <person name="Santos F.R."/>
            <person name="Vidigal T.H.D.A."/>
            <person name="Brescovit A.D."/>
            <person name="Santos A.J."/>
        </authorList>
    </citation>
    <scope>NUCLEOTIDE SEQUENCE</scope>
    <source>
        <tissue evidence="1">Shoot tissue taken approximately 20 cm above the soil surface</tissue>
    </source>
</reference>
<sequence>MLRISRTSVAFSISNRHRPLLHHMPLFSSTLTTM</sequence>
<dbReference type="AlphaFoldDB" id="A0A0A8ZI07"/>
<proteinExistence type="predicted"/>